<keyword evidence="6" id="KW-1185">Reference proteome</keyword>
<dbReference type="SUPFAM" id="SSF51445">
    <property type="entry name" value="(Trans)glycosidases"/>
    <property type="match status" value="1"/>
</dbReference>
<dbReference type="EMBL" id="JPVT01000060">
    <property type="protein sequence ID" value="KFN92085.1"/>
    <property type="molecule type" value="Genomic_DNA"/>
</dbReference>
<dbReference type="AlphaFoldDB" id="A0A091C5Y1"/>
<dbReference type="Pfam" id="PF00232">
    <property type="entry name" value="Glyco_hydro_1"/>
    <property type="match status" value="1"/>
</dbReference>
<comment type="similarity">
    <text evidence="1 4">Belongs to the glycosyl hydrolase 1 family.</text>
</comment>
<evidence type="ECO:0000313" key="5">
    <source>
        <dbReference type="EMBL" id="KFN92085.1"/>
    </source>
</evidence>
<comment type="caution">
    <text evidence="5">The sequence shown here is derived from an EMBL/GenBank/DDBJ whole genome shotgun (WGS) entry which is preliminary data.</text>
</comment>
<evidence type="ECO:0000256" key="2">
    <source>
        <dbReference type="ARBA" id="ARBA00022801"/>
    </source>
</evidence>
<dbReference type="PANTHER" id="PTHR10353">
    <property type="entry name" value="GLYCOSYL HYDROLASE"/>
    <property type="match status" value="1"/>
</dbReference>
<dbReference type="Proteomes" id="UP000029381">
    <property type="component" value="Unassembled WGS sequence"/>
</dbReference>
<accession>A0A091C5Y1</accession>
<sequence>MITLNHFDFPQALEDIGGWSNRETITAFKNYAKTVFKAYGNQVNIG</sequence>
<evidence type="ECO:0000256" key="1">
    <source>
        <dbReference type="ARBA" id="ARBA00010838"/>
    </source>
</evidence>
<organism evidence="5 6">
    <name type="scientific">Tetragenococcus muriaticus 3MR10-3</name>
    <dbReference type="NCBI Taxonomy" id="1302648"/>
    <lineage>
        <taxon>Bacteria</taxon>
        <taxon>Bacillati</taxon>
        <taxon>Bacillota</taxon>
        <taxon>Bacilli</taxon>
        <taxon>Lactobacillales</taxon>
        <taxon>Enterococcaceae</taxon>
        <taxon>Tetragenococcus</taxon>
    </lineage>
</organism>
<dbReference type="EC" id="3.2.1.-" evidence="5"/>
<dbReference type="InterPro" id="IPR001360">
    <property type="entry name" value="Glyco_hydro_1"/>
</dbReference>
<name>A0A091C5Y1_9ENTE</name>
<protein>
    <submittedName>
        <fullName evidence="5">Beta glucosidase</fullName>
        <ecNumber evidence="5">3.2.1.-</ecNumber>
    </submittedName>
</protein>
<keyword evidence="2 5" id="KW-0378">Hydrolase</keyword>
<dbReference type="PATRIC" id="fig|1302648.3.peg.650"/>
<dbReference type="InterPro" id="IPR017853">
    <property type="entry name" value="GH"/>
</dbReference>
<evidence type="ECO:0000313" key="6">
    <source>
        <dbReference type="Proteomes" id="UP000029381"/>
    </source>
</evidence>
<gene>
    <name evidence="5" type="ORF">TMU3MR103_0669</name>
</gene>
<reference evidence="5 6" key="1">
    <citation type="submission" date="2014-08" db="EMBL/GenBank/DDBJ databases">
        <title>Genome sequence of Tetragenococcus muriaticus.</title>
        <authorList>
            <person name="Chuea-nongthon C."/>
            <person name="Rodtong S."/>
            <person name="Yongsawatdigul J."/>
            <person name="Steele J.L."/>
            <person name="Liu X.-y."/>
            <person name="Speers J."/>
            <person name="Glasner J.D."/>
            <person name="Neeno-Eckwall E.C."/>
        </authorList>
    </citation>
    <scope>NUCLEOTIDE SEQUENCE [LARGE SCALE GENOMIC DNA]</scope>
    <source>
        <strain evidence="5 6">3MR10-3</strain>
    </source>
</reference>
<dbReference type="PANTHER" id="PTHR10353:SF36">
    <property type="entry name" value="LP05116P"/>
    <property type="match status" value="1"/>
</dbReference>
<dbReference type="GO" id="GO:0008422">
    <property type="term" value="F:beta-glucosidase activity"/>
    <property type="evidence" value="ECO:0007669"/>
    <property type="project" value="TreeGrafter"/>
</dbReference>
<dbReference type="GO" id="GO:0005975">
    <property type="term" value="P:carbohydrate metabolic process"/>
    <property type="evidence" value="ECO:0007669"/>
    <property type="project" value="InterPro"/>
</dbReference>
<keyword evidence="3 5" id="KW-0326">Glycosidase</keyword>
<evidence type="ECO:0000256" key="4">
    <source>
        <dbReference type="RuleBase" id="RU003690"/>
    </source>
</evidence>
<dbReference type="Gene3D" id="3.20.20.80">
    <property type="entry name" value="Glycosidases"/>
    <property type="match status" value="1"/>
</dbReference>
<proteinExistence type="inferred from homology"/>
<evidence type="ECO:0000256" key="3">
    <source>
        <dbReference type="ARBA" id="ARBA00023295"/>
    </source>
</evidence>